<accession>A0AAD9WQ20</accession>
<gene>
    <name evidence="2" type="ORF">Ddye_025925</name>
</gene>
<dbReference type="Gene3D" id="3.30.420.10">
    <property type="entry name" value="Ribonuclease H-like superfamily/Ribonuclease H"/>
    <property type="match status" value="1"/>
</dbReference>
<dbReference type="PANTHER" id="PTHR47074:SF48">
    <property type="entry name" value="POLYNUCLEOTIDYL TRANSFERASE, RIBONUCLEASE H-LIKE SUPERFAMILY PROTEIN"/>
    <property type="match status" value="1"/>
</dbReference>
<dbReference type="GO" id="GO:0003676">
    <property type="term" value="F:nucleic acid binding"/>
    <property type="evidence" value="ECO:0007669"/>
    <property type="project" value="InterPro"/>
</dbReference>
<dbReference type="CDD" id="cd06222">
    <property type="entry name" value="RNase_H_like"/>
    <property type="match status" value="1"/>
</dbReference>
<name>A0AAD9WQ20_9ROSI</name>
<evidence type="ECO:0000313" key="3">
    <source>
        <dbReference type="Proteomes" id="UP001280121"/>
    </source>
</evidence>
<evidence type="ECO:0000259" key="1">
    <source>
        <dbReference type="Pfam" id="PF13456"/>
    </source>
</evidence>
<organism evidence="2 3">
    <name type="scientific">Dipteronia dyeriana</name>
    <dbReference type="NCBI Taxonomy" id="168575"/>
    <lineage>
        <taxon>Eukaryota</taxon>
        <taxon>Viridiplantae</taxon>
        <taxon>Streptophyta</taxon>
        <taxon>Embryophyta</taxon>
        <taxon>Tracheophyta</taxon>
        <taxon>Spermatophyta</taxon>
        <taxon>Magnoliopsida</taxon>
        <taxon>eudicotyledons</taxon>
        <taxon>Gunneridae</taxon>
        <taxon>Pentapetalae</taxon>
        <taxon>rosids</taxon>
        <taxon>malvids</taxon>
        <taxon>Sapindales</taxon>
        <taxon>Sapindaceae</taxon>
        <taxon>Hippocastanoideae</taxon>
        <taxon>Acereae</taxon>
        <taxon>Dipteronia</taxon>
    </lineage>
</organism>
<protein>
    <recommendedName>
        <fullName evidence="1">RNase H type-1 domain-containing protein</fullName>
    </recommendedName>
</protein>
<dbReference type="Pfam" id="PF13456">
    <property type="entry name" value="RVT_3"/>
    <property type="match status" value="1"/>
</dbReference>
<dbReference type="EMBL" id="JANJYI010000008">
    <property type="protein sequence ID" value="KAK2638130.1"/>
    <property type="molecule type" value="Genomic_DNA"/>
</dbReference>
<dbReference type="PANTHER" id="PTHR47074">
    <property type="entry name" value="BNAC02G40300D PROTEIN"/>
    <property type="match status" value="1"/>
</dbReference>
<dbReference type="InterPro" id="IPR036397">
    <property type="entry name" value="RNaseH_sf"/>
</dbReference>
<dbReference type="InterPro" id="IPR012337">
    <property type="entry name" value="RNaseH-like_sf"/>
</dbReference>
<dbReference type="GO" id="GO:0004523">
    <property type="term" value="F:RNA-DNA hybrid ribonuclease activity"/>
    <property type="evidence" value="ECO:0007669"/>
    <property type="project" value="InterPro"/>
</dbReference>
<evidence type="ECO:0000313" key="2">
    <source>
        <dbReference type="EMBL" id="KAK2638130.1"/>
    </source>
</evidence>
<dbReference type="InterPro" id="IPR044730">
    <property type="entry name" value="RNase_H-like_dom_plant"/>
</dbReference>
<proteinExistence type="predicted"/>
<dbReference type="Proteomes" id="UP001280121">
    <property type="component" value="Unassembled WGS sequence"/>
</dbReference>
<dbReference type="InterPro" id="IPR052929">
    <property type="entry name" value="RNase_H-like_EbsB-rel"/>
</dbReference>
<sequence length="204" mass="22657">MTPDQVIGVGIVFRDLNGQPVGSSAQNIEACFSPSIAEAVAILRGLRFVVDAGLLPIVLESDTKWVVDLVNSDNKSNSDIGIIVKDILVLARKFNISVSFVPRYANTAAHLLVKFALKSTVEWFWLEECPPCLEYVVLLEAITNRFRNTLSGVISETQCVFILGRLISDNTIVGFECLHRLKRSKRKRGSMAIKLDMSKAYDRV</sequence>
<keyword evidence="3" id="KW-1185">Reference proteome</keyword>
<dbReference type="AlphaFoldDB" id="A0AAD9WQ20"/>
<dbReference type="SUPFAM" id="SSF53098">
    <property type="entry name" value="Ribonuclease H-like"/>
    <property type="match status" value="1"/>
</dbReference>
<dbReference type="InterPro" id="IPR002156">
    <property type="entry name" value="RNaseH_domain"/>
</dbReference>
<comment type="caution">
    <text evidence="2">The sequence shown here is derived from an EMBL/GenBank/DDBJ whole genome shotgun (WGS) entry which is preliminary data.</text>
</comment>
<feature type="domain" description="RNase H type-1" evidence="1">
    <location>
        <begin position="8"/>
        <end position="116"/>
    </location>
</feature>
<reference evidence="2" key="1">
    <citation type="journal article" date="2023" name="Plant J.">
        <title>Genome sequences and population genomics provide insights into the demographic history, inbreeding, and mutation load of two 'living fossil' tree species of Dipteronia.</title>
        <authorList>
            <person name="Feng Y."/>
            <person name="Comes H.P."/>
            <person name="Chen J."/>
            <person name="Zhu S."/>
            <person name="Lu R."/>
            <person name="Zhang X."/>
            <person name="Li P."/>
            <person name="Qiu J."/>
            <person name="Olsen K.M."/>
            <person name="Qiu Y."/>
        </authorList>
    </citation>
    <scope>NUCLEOTIDE SEQUENCE</scope>
    <source>
        <strain evidence="2">KIB01</strain>
    </source>
</reference>